<sequence>MDNEWKVRLLGGVLHGREVWLSEGHLTIGERGCDLCVPLHNDGKIALSVMEGMLFIDAGGAGVLLNGRRHKHGAPLPEEGVVKAVGLEMAFGRHDADLSRYPQRTGMPAILWGAALMFMALVGLSIVVLWTCPAVKAPESMSDRVVQLLHKKELTDTTTHWDRDGALVLSGYCQNSEAMQTVHSTLEAWGVLYRDTVVCSDQLIREVRDVLIQAGYTDAQVTITAPGEVHINADITMGKRWAAVQPQLSQLPGLKQWSIDNPHEIQSQAIIDELLRNGLAGNVSVTPVGQTFVISGVLNADQLRSLQLLMKRLRKQFPHMVLSYQNVAASNEGSQRLPSPIAAVIHSRTGFYVVLENGERLRTGSRLPNDGEVLALNDHAMALKSGDALINTPFNF</sequence>
<organism evidence="5 6">
    <name type="scientific">Lonsdalea iberica</name>
    <dbReference type="NCBI Taxonomy" id="1082703"/>
    <lineage>
        <taxon>Bacteria</taxon>
        <taxon>Pseudomonadati</taxon>
        <taxon>Pseudomonadota</taxon>
        <taxon>Gammaproteobacteria</taxon>
        <taxon>Enterobacterales</taxon>
        <taxon>Pectobacteriaceae</taxon>
        <taxon>Lonsdalea</taxon>
    </lineage>
</organism>
<dbReference type="RefSeq" id="WP_094100575.1">
    <property type="nucleotide sequence ID" value="NZ_LUTQ01000012.1"/>
</dbReference>
<dbReference type="NCBIfam" id="TIGR02500">
    <property type="entry name" value="type_III_yscD"/>
    <property type="match status" value="1"/>
</dbReference>
<dbReference type="InterPro" id="IPR012843">
    <property type="entry name" value="YscD"/>
</dbReference>
<evidence type="ECO:0000313" key="6">
    <source>
        <dbReference type="Proteomes" id="UP000194040"/>
    </source>
</evidence>
<dbReference type="Proteomes" id="UP000194040">
    <property type="component" value="Unassembled WGS sequence"/>
</dbReference>
<dbReference type="InterPro" id="IPR053946">
    <property type="entry name" value="YscD_ppl_3rd"/>
</dbReference>
<dbReference type="InterPro" id="IPR053947">
    <property type="entry name" value="YscD_ppl__2nd"/>
</dbReference>
<evidence type="ECO:0000259" key="2">
    <source>
        <dbReference type="Pfam" id="PF16693"/>
    </source>
</evidence>
<evidence type="ECO:0000313" key="5">
    <source>
        <dbReference type="EMBL" id="OSN10914.1"/>
    </source>
</evidence>
<keyword evidence="1" id="KW-0812">Transmembrane</keyword>
<evidence type="ECO:0000256" key="1">
    <source>
        <dbReference type="SAM" id="Phobius"/>
    </source>
</evidence>
<dbReference type="InterPro" id="IPR032034">
    <property type="entry name" value="YscD_ppl_1st"/>
</dbReference>
<evidence type="ECO:0000259" key="3">
    <source>
        <dbReference type="Pfam" id="PF21934"/>
    </source>
</evidence>
<keyword evidence="1" id="KW-1133">Transmembrane helix</keyword>
<feature type="domain" description="YscD-like Bon-like" evidence="3">
    <location>
        <begin position="269"/>
        <end position="319"/>
    </location>
</feature>
<feature type="transmembrane region" description="Helical" evidence="1">
    <location>
        <begin position="109"/>
        <end position="130"/>
    </location>
</feature>
<feature type="domain" description="YscD-like Bon-like" evidence="4">
    <location>
        <begin position="201"/>
        <end position="261"/>
    </location>
</feature>
<gene>
    <name evidence="5" type="ORF">AU512_05875</name>
</gene>
<keyword evidence="6" id="KW-1185">Reference proteome</keyword>
<accession>A0ABX3XI07</accession>
<dbReference type="Pfam" id="PF21934">
    <property type="entry name" value="Yop-YscD_ppl_3rd"/>
    <property type="match status" value="1"/>
</dbReference>
<dbReference type="Pfam" id="PF16693">
    <property type="entry name" value="Yop-YscD_ppl_1st"/>
    <property type="match status" value="1"/>
</dbReference>
<evidence type="ECO:0000259" key="4">
    <source>
        <dbReference type="Pfam" id="PF21937"/>
    </source>
</evidence>
<keyword evidence="1" id="KW-0472">Membrane</keyword>
<dbReference type="EMBL" id="LUTQ01000012">
    <property type="protein sequence ID" value="OSN10914.1"/>
    <property type="molecule type" value="Genomic_DNA"/>
</dbReference>
<reference evidence="5 6" key="1">
    <citation type="submission" date="2016-02" db="EMBL/GenBank/DDBJ databases">
        <title>Species-wide whole genome sequencing reveals diversity, host range in Lonsdalea quercina.</title>
        <authorList>
            <person name="Li Y."/>
        </authorList>
    </citation>
    <scope>NUCLEOTIDE SEQUENCE [LARGE SCALE GENOMIC DNA]</scope>
    <source>
        <strain evidence="5 6">LMG 26265</strain>
    </source>
</reference>
<protein>
    <submittedName>
        <fullName evidence="5">EscD/YscD/HrpQ family type III secretion system inner membrane ring protein</fullName>
    </submittedName>
</protein>
<proteinExistence type="predicted"/>
<dbReference type="Pfam" id="PF21937">
    <property type="entry name" value="Yop-YscD_ppl_2nd"/>
    <property type="match status" value="1"/>
</dbReference>
<name>A0ABX3XI07_9GAMM</name>
<comment type="caution">
    <text evidence="5">The sequence shown here is derived from an EMBL/GenBank/DDBJ whole genome shotgun (WGS) entry which is preliminary data.</text>
</comment>
<feature type="domain" description="YscD-like Bon-like" evidence="2">
    <location>
        <begin position="144"/>
        <end position="199"/>
    </location>
</feature>